<dbReference type="EMBL" id="CSUW01000024">
    <property type="protein sequence ID" value="CPT71544.1"/>
    <property type="molecule type" value="Genomic_DNA"/>
</dbReference>
<keyword evidence="1" id="KW-0812">Transmembrane</keyword>
<evidence type="ECO:0000256" key="1">
    <source>
        <dbReference type="SAM" id="Phobius"/>
    </source>
</evidence>
<reference evidence="2 3" key="1">
    <citation type="submission" date="2015-03" db="EMBL/GenBank/DDBJ databases">
        <authorList>
            <consortium name="Pathogen Informatics"/>
            <person name="Murphy D."/>
        </authorList>
    </citation>
    <scope>NUCLEOTIDE SEQUENCE [LARGE SCALE GENOMIC DNA]</scope>
    <source>
        <strain evidence="2 3">PAP036</strain>
    </source>
</reference>
<organism evidence="2 3">
    <name type="scientific">Mycobacteroides abscessus</name>
    <dbReference type="NCBI Taxonomy" id="36809"/>
    <lineage>
        <taxon>Bacteria</taxon>
        <taxon>Bacillati</taxon>
        <taxon>Actinomycetota</taxon>
        <taxon>Actinomycetes</taxon>
        <taxon>Mycobacteriales</taxon>
        <taxon>Mycobacteriaceae</taxon>
        <taxon>Mycobacteroides</taxon>
    </lineage>
</organism>
<protein>
    <recommendedName>
        <fullName evidence="4">Transmembrane protein</fullName>
    </recommendedName>
</protein>
<proteinExistence type="predicted"/>
<gene>
    <name evidence="2" type="ORF">ERS075527_05498</name>
</gene>
<accession>A0AB33THQ2</accession>
<keyword evidence="1" id="KW-0472">Membrane</keyword>
<dbReference type="AlphaFoldDB" id="A0AB33THQ2"/>
<evidence type="ECO:0000313" key="2">
    <source>
        <dbReference type="EMBL" id="CPT71544.1"/>
    </source>
</evidence>
<feature type="transmembrane region" description="Helical" evidence="1">
    <location>
        <begin position="254"/>
        <end position="273"/>
    </location>
</feature>
<name>A0AB33THQ2_9MYCO</name>
<feature type="transmembrane region" description="Helical" evidence="1">
    <location>
        <begin position="24"/>
        <end position="44"/>
    </location>
</feature>
<feature type="transmembrane region" description="Helical" evidence="1">
    <location>
        <begin position="279"/>
        <end position="301"/>
    </location>
</feature>
<feature type="transmembrane region" description="Helical" evidence="1">
    <location>
        <begin position="64"/>
        <end position="86"/>
    </location>
</feature>
<evidence type="ECO:0008006" key="4">
    <source>
        <dbReference type="Google" id="ProtNLM"/>
    </source>
</evidence>
<feature type="transmembrane region" description="Helical" evidence="1">
    <location>
        <begin position="166"/>
        <end position="187"/>
    </location>
</feature>
<comment type="caution">
    <text evidence="2">The sequence shown here is derived from an EMBL/GenBank/DDBJ whole genome shotgun (WGS) entry which is preliminary data.</text>
</comment>
<dbReference type="Proteomes" id="UP000038487">
    <property type="component" value="Unassembled WGS sequence"/>
</dbReference>
<sequence>MPLSGEFFTRVYYAVQGRLIPDTAMTIAVTSLSLCGAINAALFLEGLVASRRAQIAMGEARRYLELGAQLLAMGAVAAAGACWASLDSPHAVGTAAGATLFAVVAALLATTAGRQVQAAERANAFGQTVRKLMKLDTWEAALKDRTVPRPLAGVSVPNRKPLWRRYWVGAAIRLALLAMIPMLYLLVMQTGAAAIGLIRHHHTEWDWSALGAGLGAAAYVGATTGLGLGYLTLHRYAEKYATDRIRLHLDIRPPLAIVGYFLVASAVLALTGIHGGLVWALYLAGWLLPVPAVCWVAFTLSRLHPHIQWSRWAAAPVWGMVELSLRARREKLERHRARLLSEEQAEAA</sequence>
<keyword evidence="1" id="KW-1133">Transmembrane helix</keyword>
<evidence type="ECO:0000313" key="3">
    <source>
        <dbReference type="Proteomes" id="UP000038487"/>
    </source>
</evidence>
<feature type="transmembrane region" description="Helical" evidence="1">
    <location>
        <begin position="207"/>
        <end position="233"/>
    </location>
</feature>
<feature type="transmembrane region" description="Helical" evidence="1">
    <location>
        <begin position="92"/>
        <end position="112"/>
    </location>
</feature>